<keyword evidence="5 6" id="KW-0472">Membrane</keyword>
<feature type="transmembrane region" description="Helical" evidence="6">
    <location>
        <begin position="462"/>
        <end position="485"/>
    </location>
</feature>
<dbReference type="EMBL" id="MATO01000058">
    <property type="protein sequence ID" value="OCS87051.1"/>
    <property type="molecule type" value="Genomic_DNA"/>
</dbReference>
<reference evidence="7 8" key="1">
    <citation type="submission" date="2016-07" db="EMBL/GenBank/DDBJ databases">
        <title>Caryophanon latum genome sequencing.</title>
        <authorList>
            <person name="Verma A."/>
            <person name="Pal Y."/>
            <person name="Krishnamurthi S."/>
        </authorList>
    </citation>
    <scope>NUCLEOTIDE SEQUENCE [LARGE SCALE GENOMIC DNA]</scope>
    <source>
        <strain evidence="7 8">DSM 14151</strain>
    </source>
</reference>
<gene>
    <name evidence="7" type="ORF">A6K76_14045</name>
</gene>
<feature type="transmembrane region" description="Helical" evidence="6">
    <location>
        <begin position="182"/>
        <end position="203"/>
    </location>
</feature>
<dbReference type="Proteomes" id="UP000093482">
    <property type="component" value="Unassembled WGS sequence"/>
</dbReference>
<dbReference type="PANTHER" id="PTHR30250:SF26">
    <property type="entry name" value="PSMA PROTEIN"/>
    <property type="match status" value="1"/>
</dbReference>
<evidence type="ECO:0000256" key="2">
    <source>
        <dbReference type="ARBA" id="ARBA00022475"/>
    </source>
</evidence>
<keyword evidence="4 6" id="KW-1133">Transmembrane helix</keyword>
<feature type="transmembrane region" description="Helical" evidence="6">
    <location>
        <begin position="7"/>
        <end position="28"/>
    </location>
</feature>
<feature type="transmembrane region" description="Helical" evidence="6">
    <location>
        <begin position="84"/>
        <end position="105"/>
    </location>
</feature>
<feature type="transmembrane region" description="Helical" evidence="6">
    <location>
        <begin position="402"/>
        <end position="424"/>
    </location>
</feature>
<evidence type="ECO:0000256" key="3">
    <source>
        <dbReference type="ARBA" id="ARBA00022692"/>
    </source>
</evidence>
<evidence type="ECO:0000256" key="4">
    <source>
        <dbReference type="ARBA" id="ARBA00022989"/>
    </source>
</evidence>
<evidence type="ECO:0000256" key="6">
    <source>
        <dbReference type="SAM" id="Phobius"/>
    </source>
</evidence>
<keyword evidence="2" id="KW-1003">Cell membrane</keyword>
<dbReference type="Pfam" id="PF01943">
    <property type="entry name" value="Polysacc_synt"/>
    <property type="match status" value="1"/>
</dbReference>
<evidence type="ECO:0008006" key="9">
    <source>
        <dbReference type="Google" id="ProtNLM"/>
    </source>
</evidence>
<feature type="transmembrane region" description="Helical" evidence="6">
    <location>
        <begin position="436"/>
        <end position="456"/>
    </location>
</feature>
<comment type="caution">
    <text evidence="7">The sequence shown here is derived from an EMBL/GenBank/DDBJ whole genome shotgun (WGS) entry which is preliminary data.</text>
</comment>
<dbReference type="InterPro" id="IPR002797">
    <property type="entry name" value="Polysacc_synth"/>
</dbReference>
<protein>
    <recommendedName>
        <fullName evidence="9">Polysaccharide biosynthesis protein C-terminal domain-containing protein</fullName>
    </recommendedName>
</protein>
<evidence type="ECO:0000256" key="1">
    <source>
        <dbReference type="ARBA" id="ARBA00004651"/>
    </source>
</evidence>
<keyword evidence="8" id="KW-1185">Reference proteome</keyword>
<accession>A0A1C0YIT3</accession>
<feature type="transmembrane region" description="Helical" evidence="6">
    <location>
        <begin position="340"/>
        <end position="361"/>
    </location>
</feature>
<feature type="transmembrane region" description="Helical" evidence="6">
    <location>
        <begin position="125"/>
        <end position="147"/>
    </location>
</feature>
<evidence type="ECO:0000313" key="8">
    <source>
        <dbReference type="Proteomes" id="UP000093482"/>
    </source>
</evidence>
<feature type="transmembrane region" description="Helical" evidence="6">
    <location>
        <begin position="373"/>
        <end position="396"/>
    </location>
</feature>
<feature type="transmembrane region" description="Helical" evidence="6">
    <location>
        <begin position="40"/>
        <end position="63"/>
    </location>
</feature>
<dbReference type="InterPro" id="IPR050833">
    <property type="entry name" value="Poly_Biosynth_Transport"/>
</dbReference>
<evidence type="ECO:0000256" key="5">
    <source>
        <dbReference type="ARBA" id="ARBA00023136"/>
    </source>
</evidence>
<dbReference type="PANTHER" id="PTHR30250">
    <property type="entry name" value="PST FAMILY PREDICTED COLANIC ACID TRANSPORTER"/>
    <property type="match status" value="1"/>
</dbReference>
<proteinExistence type="predicted"/>
<dbReference type="GO" id="GO:0005886">
    <property type="term" value="C:plasma membrane"/>
    <property type="evidence" value="ECO:0007669"/>
    <property type="project" value="UniProtKB-SubCell"/>
</dbReference>
<comment type="subcellular location">
    <subcellularLocation>
        <location evidence="1">Cell membrane</location>
        <topology evidence="1">Multi-pass membrane protein</topology>
    </subcellularLocation>
</comment>
<keyword evidence="3 6" id="KW-0812">Transmembrane</keyword>
<name>A0A1C0YIT3_9BACL</name>
<feature type="transmembrane region" description="Helical" evidence="6">
    <location>
        <begin position="154"/>
        <end position="176"/>
    </location>
</feature>
<organism evidence="7 8">
    <name type="scientific">Caryophanon latum</name>
    <dbReference type="NCBI Taxonomy" id="33977"/>
    <lineage>
        <taxon>Bacteria</taxon>
        <taxon>Bacillati</taxon>
        <taxon>Bacillota</taxon>
        <taxon>Bacilli</taxon>
        <taxon>Bacillales</taxon>
        <taxon>Caryophanaceae</taxon>
        <taxon>Caryophanon</taxon>
    </lineage>
</organism>
<dbReference type="RefSeq" id="WP_066465909.1">
    <property type="nucleotide sequence ID" value="NZ_MATO01000058.1"/>
</dbReference>
<feature type="transmembrane region" description="Helical" evidence="6">
    <location>
        <begin position="313"/>
        <end position="334"/>
    </location>
</feature>
<sequence>MKQIKIGIILNYVSIVLTFVIGLIYTPFLIRTLGQNDYGLYAFVFAIAGYLAILDIGIGNSIVRYISSNTVSGDKEKEKRIIGYFFKLFSYVAVLTLILGILIAFNIEVIVSNNFPNDSLYTLKWMILILTFNFALGFIFNTFASVIQAYEKYIFLKVLNVVRTLAVPIFSTIALFNTQNLVLLTLILFIVNSIVSICYFVYYKRVLRLSLSFEELNKDFKKEIFSYAVIIFIVAIADKMYWQTDQILLGILKSPEDVAIYAVAIQFVNIFMSLSLAISNVFLPRITKIVNAEHYSVTEINILYIKVSKYQTFVMGLAFSGFIILGRDFIELWVGPKYELAYFLVVILMSTFFIDLIQNLGLTVMQAKGKYSFRAYTLIICAVLNVIISVPIIKIYGSIGTAYITAAFILLGNVIILNIYFHSVLKLNMLKYWNEIGRIILIIVLITLVSKIFVINLDINTWIMFFSVSLVYLAIYVVFLFLFYASIAEKKKIISHIKSVNFRIKR</sequence>
<evidence type="ECO:0000313" key="7">
    <source>
        <dbReference type="EMBL" id="OCS87051.1"/>
    </source>
</evidence>
<dbReference type="AlphaFoldDB" id="A0A1C0YIT3"/>
<feature type="transmembrane region" description="Helical" evidence="6">
    <location>
        <begin position="224"/>
        <end position="242"/>
    </location>
</feature>
<feature type="transmembrane region" description="Helical" evidence="6">
    <location>
        <begin position="258"/>
        <end position="283"/>
    </location>
</feature>